<keyword evidence="1" id="KW-0732">Signal</keyword>
<sequence>MKQDVKKFGICRLAGWKVAGVVLVVLAMAGCSDAGSEGEGNEGVALRVDGGIVGLARASEDTWEKGDAIGVYMLDGATTGEVNRKYVTGETAKAGSFEAADGETIYLPSDGTARDFTAYYPYREDLKDGEYYIDLRWQDPQRDIDLMVADKVTGVTKKAPGVGFVFRHKLVKLDLTIRPDGKSLSAADLEGMEVYITNQHAIAKCKVAEGGTIEIMNVTGGVTLLTAAGGTRAEGIVLPRASTYAMYFWFKLKNGSEYKWYLKDSPLSKEFVAGNKYVYTMTIGKRSVEVTSTVVGWTAGNGDGGETGFAE</sequence>
<protein>
    <recommendedName>
        <fullName evidence="4">Fimbrillin family protein</fullName>
    </recommendedName>
</protein>
<gene>
    <name evidence="2" type="ORF">GGR14_001486</name>
</gene>
<organism evidence="2 3">
    <name type="scientific">Butyricimonas faecihominis</name>
    <dbReference type="NCBI Taxonomy" id="1472416"/>
    <lineage>
        <taxon>Bacteria</taxon>
        <taxon>Pseudomonadati</taxon>
        <taxon>Bacteroidota</taxon>
        <taxon>Bacteroidia</taxon>
        <taxon>Bacteroidales</taxon>
        <taxon>Odoribacteraceae</taxon>
        <taxon>Butyricimonas</taxon>
    </lineage>
</organism>
<feature type="signal peptide" evidence="1">
    <location>
        <begin position="1"/>
        <end position="34"/>
    </location>
</feature>
<keyword evidence="3" id="KW-1185">Reference proteome</keyword>
<dbReference type="Gene3D" id="2.60.40.2630">
    <property type="match status" value="1"/>
</dbReference>
<dbReference type="PROSITE" id="PS51257">
    <property type="entry name" value="PROKAR_LIPOPROTEIN"/>
    <property type="match status" value="1"/>
</dbReference>
<dbReference type="RefSeq" id="WP_151412217.1">
    <property type="nucleotide sequence ID" value="NZ_AP028155.1"/>
</dbReference>
<comment type="caution">
    <text evidence="2">The sequence shown here is derived from an EMBL/GenBank/DDBJ whole genome shotgun (WGS) entry which is preliminary data.</text>
</comment>
<feature type="chain" id="PRO_5030765292" description="Fimbrillin family protein" evidence="1">
    <location>
        <begin position="35"/>
        <end position="311"/>
    </location>
</feature>
<accession>A0A7W6MYD7</accession>
<dbReference type="CDD" id="cd13121">
    <property type="entry name" value="BF2867_like_C"/>
    <property type="match status" value="1"/>
</dbReference>
<dbReference type="Proteomes" id="UP000546007">
    <property type="component" value="Unassembled WGS sequence"/>
</dbReference>
<dbReference type="InterPro" id="IPR042278">
    <property type="entry name" value="Mfa-like_1_N"/>
</dbReference>
<dbReference type="EMBL" id="JACIES010000003">
    <property type="protein sequence ID" value="MBB4025702.1"/>
    <property type="molecule type" value="Genomic_DNA"/>
</dbReference>
<evidence type="ECO:0000313" key="3">
    <source>
        <dbReference type="Proteomes" id="UP000546007"/>
    </source>
</evidence>
<reference evidence="2 3" key="1">
    <citation type="submission" date="2020-08" db="EMBL/GenBank/DDBJ databases">
        <title>Genomic Encyclopedia of Type Strains, Phase IV (KMG-IV): sequencing the most valuable type-strain genomes for metagenomic binning, comparative biology and taxonomic classification.</title>
        <authorList>
            <person name="Goeker M."/>
        </authorList>
    </citation>
    <scope>NUCLEOTIDE SEQUENCE [LARGE SCALE GENOMIC DNA]</scope>
    <source>
        <strain evidence="2 3">DSM 105721</strain>
    </source>
</reference>
<dbReference type="CDD" id="cd13120">
    <property type="entry name" value="BF2867_like_N"/>
    <property type="match status" value="1"/>
</dbReference>
<dbReference type="AlphaFoldDB" id="A0A7W6MYD7"/>
<evidence type="ECO:0008006" key="4">
    <source>
        <dbReference type="Google" id="ProtNLM"/>
    </source>
</evidence>
<dbReference type="InterPro" id="IPR025049">
    <property type="entry name" value="Mfa-like_1"/>
</dbReference>
<proteinExistence type="predicted"/>
<evidence type="ECO:0000313" key="2">
    <source>
        <dbReference type="EMBL" id="MBB4025702.1"/>
    </source>
</evidence>
<evidence type="ECO:0000256" key="1">
    <source>
        <dbReference type="SAM" id="SignalP"/>
    </source>
</evidence>
<dbReference type="Gene3D" id="2.60.40.2620">
    <property type="entry name" value="Fimbrillin-like"/>
    <property type="match status" value="1"/>
</dbReference>
<name>A0A7W6MYD7_9BACT</name>
<dbReference type="OrthoDB" id="1027916at2"/>
<dbReference type="GeneID" id="93100219"/>
<dbReference type="Pfam" id="PF13149">
    <property type="entry name" value="Mfa_like_1"/>
    <property type="match status" value="1"/>
</dbReference>